<dbReference type="SUPFAM" id="SSF56281">
    <property type="entry name" value="Metallo-hydrolase/oxidoreductase"/>
    <property type="match status" value="1"/>
</dbReference>
<accession>A0ABV2Q9Z4</accession>
<reference evidence="4 5" key="1">
    <citation type="submission" date="2024-06" db="EMBL/GenBank/DDBJ databases">
        <title>Sorghum-associated microbial communities from plants grown in Nebraska, USA.</title>
        <authorList>
            <person name="Schachtman D."/>
        </authorList>
    </citation>
    <scope>NUCLEOTIDE SEQUENCE [LARGE SCALE GENOMIC DNA]</scope>
    <source>
        <strain evidence="4 5">2709</strain>
    </source>
</reference>
<dbReference type="PANTHER" id="PTHR43084:SF1">
    <property type="entry name" value="PERSULFIDE DIOXYGENASE ETHE1, MITOCHONDRIAL"/>
    <property type="match status" value="1"/>
</dbReference>
<dbReference type="GO" id="GO:0050313">
    <property type="term" value="F:sulfur dioxygenase activity"/>
    <property type="evidence" value="ECO:0007669"/>
    <property type="project" value="UniProtKB-EC"/>
</dbReference>
<protein>
    <submittedName>
        <fullName evidence="4">Sulfur dioxygenase</fullName>
        <ecNumber evidence="4">1.13.11.18</ecNumber>
    </submittedName>
</protein>
<dbReference type="EC" id="1.13.11.18" evidence="4"/>
<dbReference type="SMART" id="SM00450">
    <property type="entry name" value="RHOD"/>
    <property type="match status" value="1"/>
</dbReference>
<dbReference type="InterPro" id="IPR044528">
    <property type="entry name" value="POD-like_MBL-fold"/>
</dbReference>
<sequence length="398" mass="43068">MNPTQLFDPASSTYTYLLYDEQSREALMIDPVAEQIERDMAVISQLGLTLRWAVETHAHADHVTSAARLAELTGARLAAPSGCDIGTASTQLADGDELAFGAERVRVLHTPGHTAGSVCYYWQRASAGQGELASTSSSPAAKFASESRQESRHDTHHVFTGDTLLIGGCGRTDFQSGDPALLYRSLTEVLFKLPDTTIVWPGHDYKERTQSTIALEKSTNPRIAGKTLDEFVALMNNLNLPPPKRLEEAVPANQRSGLPQDAGHHTSTVAEGYAGDITPQKAYEWMISGQAVLVDVRTDAEREWVGFVPGAVAVAWKQWPGMALNADFDQAIRSAAQGKALALLCRSGVRSVAAAKRASELGLTAYNILGGFEGDPDDQAHRGHKNGWRHAGLPWKQN</sequence>
<keyword evidence="1" id="KW-0479">Metal-binding</keyword>
<keyword evidence="5" id="KW-1185">Reference proteome</keyword>
<evidence type="ECO:0000256" key="2">
    <source>
        <dbReference type="SAM" id="MobiDB-lite"/>
    </source>
</evidence>
<evidence type="ECO:0000313" key="4">
    <source>
        <dbReference type="EMBL" id="MET4577839.1"/>
    </source>
</evidence>
<dbReference type="Pfam" id="PF00581">
    <property type="entry name" value="Rhodanese"/>
    <property type="match status" value="1"/>
</dbReference>
<organism evidence="4 5">
    <name type="scientific">Ottowia thiooxydans</name>
    <dbReference type="NCBI Taxonomy" id="219182"/>
    <lineage>
        <taxon>Bacteria</taxon>
        <taxon>Pseudomonadati</taxon>
        <taxon>Pseudomonadota</taxon>
        <taxon>Betaproteobacteria</taxon>
        <taxon>Burkholderiales</taxon>
        <taxon>Comamonadaceae</taxon>
        <taxon>Ottowia</taxon>
    </lineage>
</organism>
<dbReference type="PROSITE" id="PS50206">
    <property type="entry name" value="RHODANESE_3"/>
    <property type="match status" value="1"/>
</dbReference>
<dbReference type="InterPro" id="IPR036866">
    <property type="entry name" value="RibonucZ/Hydroxyglut_hydro"/>
</dbReference>
<keyword evidence="4" id="KW-0223">Dioxygenase</keyword>
<dbReference type="SMART" id="SM00849">
    <property type="entry name" value="Lactamase_B"/>
    <property type="match status" value="1"/>
</dbReference>
<feature type="domain" description="Rhodanese" evidence="3">
    <location>
        <begin position="287"/>
        <end position="379"/>
    </location>
</feature>
<dbReference type="CDD" id="cd07724">
    <property type="entry name" value="POD-like_MBL-fold"/>
    <property type="match status" value="1"/>
</dbReference>
<dbReference type="SUPFAM" id="SSF52821">
    <property type="entry name" value="Rhodanese/Cell cycle control phosphatase"/>
    <property type="match status" value="1"/>
</dbReference>
<comment type="caution">
    <text evidence="4">The sequence shown here is derived from an EMBL/GenBank/DDBJ whole genome shotgun (WGS) entry which is preliminary data.</text>
</comment>
<dbReference type="InterPro" id="IPR001279">
    <property type="entry name" value="Metallo-B-lactamas"/>
</dbReference>
<dbReference type="InterPro" id="IPR001763">
    <property type="entry name" value="Rhodanese-like_dom"/>
</dbReference>
<dbReference type="Pfam" id="PF00753">
    <property type="entry name" value="Lactamase_B"/>
    <property type="match status" value="1"/>
</dbReference>
<keyword evidence="4" id="KW-0560">Oxidoreductase</keyword>
<gene>
    <name evidence="4" type="ORF">ABIE13_002950</name>
</gene>
<dbReference type="InterPro" id="IPR051682">
    <property type="entry name" value="Mito_Persulfide_Diox"/>
</dbReference>
<proteinExistence type="predicted"/>
<dbReference type="Gene3D" id="3.40.250.10">
    <property type="entry name" value="Rhodanese-like domain"/>
    <property type="match status" value="1"/>
</dbReference>
<dbReference type="Gene3D" id="3.60.15.10">
    <property type="entry name" value="Ribonuclease Z/Hydroxyacylglutathione hydrolase-like"/>
    <property type="match status" value="1"/>
</dbReference>
<dbReference type="PANTHER" id="PTHR43084">
    <property type="entry name" value="PERSULFIDE DIOXYGENASE ETHE1"/>
    <property type="match status" value="1"/>
</dbReference>
<name>A0ABV2Q9Z4_9BURK</name>
<feature type="region of interest" description="Disordered" evidence="2">
    <location>
        <begin position="377"/>
        <end position="398"/>
    </location>
</feature>
<evidence type="ECO:0000256" key="1">
    <source>
        <dbReference type="ARBA" id="ARBA00022723"/>
    </source>
</evidence>
<dbReference type="InterPro" id="IPR036873">
    <property type="entry name" value="Rhodanese-like_dom_sf"/>
</dbReference>
<dbReference type="Proteomes" id="UP001549320">
    <property type="component" value="Unassembled WGS sequence"/>
</dbReference>
<dbReference type="EMBL" id="JBEPSH010000005">
    <property type="protein sequence ID" value="MET4577839.1"/>
    <property type="molecule type" value="Genomic_DNA"/>
</dbReference>
<evidence type="ECO:0000313" key="5">
    <source>
        <dbReference type="Proteomes" id="UP001549320"/>
    </source>
</evidence>
<evidence type="ECO:0000259" key="3">
    <source>
        <dbReference type="PROSITE" id="PS50206"/>
    </source>
</evidence>